<feature type="signal peptide" evidence="2">
    <location>
        <begin position="1"/>
        <end position="23"/>
    </location>
</feature>
<evidence type="ECO:0000256" key="1">
    <source>
        <dbReference type="SAM" id="MobiDB-lite"/>
    </source>
</evidence>
<feature type="chain" id="PRO_5015721715" description="Secreted protein" evidence="2">
    <location>
        <begin position="24"/>
        <end position="136"/>
    </location>
</feature>
<dbReference type="InParanoid" id="A0A2T2ZWQ1"/>
<accession>A0A2T2ZWQ1</accession>
<evidence type="ECO:0000313" key="4">
    <source>
        <dbReference type="Proteomes" id="UP000241462"/>
    </source>
</evidence>
<organism evidence="3 4">
    <name type="scientific">Coniella lustricola</name>
    <dbReference type="NCBI Taxonomy" id="2025994"/>
    <lineage>
        <taxon>Eukaryota</taxon>
        <taxon>Fungi</taxon>
        <taxon>Dikarya</taxon>
        <taxon>Ascomycota</taxon>
        <taxon>Pezizomycotina</taxon>
        <taxon>Sordariomycetes</taxon>
        <taxon>Sordariomycetidae</taxon>
        <taxon>Diaporthales</taxon>
        <taxon>Schizoparmaceae</taxon>
        <taxon>Coniella</taxon>
    </lineage>
</organism>
<name>A0A2T2ZWQ1_9PEZI</name>
<dbReference type="Proteomes" id="UP000241462">
    <property type="component" value="Unassembled WGS sequence"/>
</dbReference>
<dbReference type="EMBL" id="KZ678600">
    <property type="protein sequence ID" value="PSR78559.1"/>
    <property type="molecule type" value="Genomic_DNA"/>
</dbReference>
<reference evidence="3 4" key="1">
    <citation type="journal article" date="2018" name="Mycol. Prog.">
        <title>Coniella lustricola, a new species from submerged detritus.</title>
        <authorList>
            <person name="Raudabaugh D.B."/>
            <person name="Iturriaga T."/>
            <person name="Carver A."/>
            <person name="Mondo S."/>
            <person name="Pangilinan J."/>
            <person name="Lipzen A."/>
            <person name="He G."/>
            <person name="Amirebrahimi M."/>
            <person name="Grigoriev I.V."/>
            <person name="Miller A.N."/>
        </authorList>
    </citation>
    <scope>NUCLEOTIDE SEQUENCE [LARGE SCALE GENOMIC DNA]</scope>
    <source>
        <strain evidence="3 4">B22-T-1</strain>
    </source>
</reference>
<evidence type="ECO:0000313" key="3">
    <source>
        <dbReference type="EMBL" id="PSR78559.1"/>
    </source>
</evidence>
<dbReference type="AlphaFoldDB" id="A0A2T2ZWQ1"/>
<keyword evidence="2" id="KW-0732">Signal</keyword>
<sequence length="136" mass="14844">MPPSSWSSSPLLFVVAFNKRSLASCFLGGWPGWPEVVGPGSRGSSSPSSTTRGPPVSALGSAEVRRTARKKRHAAVWSLQPDRDHRPPTTGKIRRASLGTRLFCFCFFCYHDIFTFAAMAVLRCLVFDSLILGTLV</sequence>
<feature type="compositionally biased region" description="Low complexity" evidence="1">
    <location>
        <begin position="32"/>
        <end position="57"/>
    </location>
</feature>
<keyword evidence="4" id="KW-1185">Reference proteome</keyword>
<evidence type="ECO:0000256" key="2">
    <source>
        <dbReference type="SAM" id="SignalP"/>
    </source>
</evidence>
<protein>
    <recommendedName>
        <fullName evidence="5">Secreted protein</fullName>
    </recommendedName>
</protein>
<proteinExistence type="predicted"/>
<evidence type="ECO:0008006" key="5">
    <source>
        <dbReference type="Google" id="ProtNLM"/>
    </source>
</evidence>
<gene>
    <name evidence="3" type="ORF">BD289DRAFT_117756</name>
</gene>
<feature type="region of interest" description="Disordered" evidence="1">
    <location>
        <begin position="32"/>
        <end position="63"/>
    </location>
</feature>